<dbReference type="Gene3D" id="3.30.70.270">
    <property type="match status" value="1"/>
</dbReference>
<reference evidence="4 5" key="1">
    <citation type="submission" date="2013-05" db="EMBL/GenBank/DDBJ databases">
        <title>Genome assembly of Acinetobacter junii MTCC 11364.</title>
        <authorList>
            <person name="Khatri I."/>
            <person name="Singh N.K."/>
            <person name="Subramanian S."/>
            <person name="Mayilraj S."/>
        </authorList>
    </citation>
    <scope>NUCLEOTIDE SEQUENCE [LARGE SCALE GENOMIC DNA]</scope>
    <source>
        <strain evidence="4 5">MTCC 11364</strain>
    </source>
</reference>
<dbReference type="InterPro" id="IPR050469">
    <property type="entry name" value="Diguanylate_Cyclase"/>
</dbReference>
<accession>S7XWM3</accession>
<dbReference type="InterPro" id="IPR043128">
    <property type="entry name" value="Rev_trsase/Diguanyl_cyclase"/>
</dbReference>
<dbReference type="AlphaFoldDB" id="S7XWM3"/>
<dbReference type="Proteomes" id="UP000018420">
    <property type="component" value="Unassembled WGS sequence"/>
</dbReference>
<dbReference type="InterPro" id="IPR029787">
    <property type="entry name" value="Nucleotide_cyclase"/>
</dbReference>
<dbReference type="GO" id="GO:0005886">
    <property type="term" value="C:plasma membrane"/>
    <property type="evidence" value="ECO:0007669"/>
    <property type="project" value="TreeGrafter"/>
</dbReference>
<evidence type="ECO:0000259" key="3">
    <source>
        <dbReference type="PROSITE" id="PS50887"/>
    </source>
</evidence>
<organism evidence="4 5">
    <name type="scientific">Acinetobacter junii CIP 107470 = MTCC 11364</name>
    <dbReference type="NCBI Taxonomy" id="1217666"/>
    <lineage>
        <taxon>Bacteria</taxon>
        <taxon>Pseudomonadati</taxon>
        <taxon>Pseudomonadota</taxon>
        <taxon>Gammaproteobacteria</taxon>
        <taxon>Moraxellales</taxon>
        <taxon>Moraxellaceae</taxon>
        <taxon>Acinetobacter</taxon>
    </lineage>
</organism>
<dbReference type="PANTHER" id="PTHR45138:SF9">
    <property type="entry name" value="DIGUANYLATE CYCLASE DGCM-RELATED"/>
    <property type="match status" value="1"/>
</dbReference>
<gene>
    <name evidence="4" type="ORF">L292_1719</name>
</gene>
<dbReference type="EMBL" id="ASYZ01000226">
    <property type="protein sequence ID" value="EPR80248.1"/>
    <property type="molecule type" value="Genomic_DNA"/>
</dbReference>
<sequence>MILAIRYCKKIAELARKEMRRADVLARFRGEEFVALLPETTLEDAIMIAGRLRKNIESHPVCIGNDIKISFTVSVGVSKLNSDNINLHSLIKEADIALYRAKQNGRNQVASFDLPTI</sequence>
<comment type="catalytic activity">
    <reaction evidence="2">
        <text>2 GTP = 3',3'-c-di-GMP + 2 diphosphate</text>
        <dbReference type="Rhea" id="RHEA:24898"/>
        <dbReference type="ChEBI" id="CHEBI:33019"/>
        <dbReference type="ChEBI" id="CHEBI:37565"/>
        <dbReference type="ChEBI" id="CHEBI:58805"/>
        <dbReference type="EC" id="2.7.7.65"/>
    </reaction>
</comment>
<feature type="domain" description="GGDEF" evidence="3">
    <location>
        <begin position="1"/>
        <end position="114"/>
    </location>
</feature>
<dbReference type="GO" id="GO:0052621">
    <property type="term" value="F:diguanylate cyclase activity"/>
    <property type="evidence" value="ECO:0007669"/>
    <property type="project" value="UniProtKB-EC"/>
</dbReference>
<dbReference type="SMART" id="SM00267">
    <property type="entry name" value="GGDEF"/>
    <property type="match status" value="1"/>
</dbReference>
<evidence type="ECO:0000313" key="4">
    <source>
        <dbReference type="EMBL" id="EPR80248.1"/>
    </source>
</evidence>
<dbReference type="SUPFAM" id="SSF55073">
    <property type="entry name" value="Nucleotide cyclase"/>
    <property type="match status" value="1"/>
</dbReference>
<name>S7XWM3_ACIJU</name>
<dbReference type="NCBIfam" id="TIGR00254">
    <property type="entry name" value="GGDEF"/>
    <property type="match status" value="1"/>
</dbReference>
<dbReference type="CDD" id="cd01949">
    <property type="entry name" value="GGDEF"/>
    <property type="match status" value="1"/>
</dbReference>
<dbReference type="InterPro" id="IPR000160">
    <property type="entry name" value="GGDEF_dom"/>
</dbReference>
<evidence type="ECO:0000256" key="2">
    <source>
        <dbReference type="ARBA" id="ARBA00034247"/>
    </source>
</evidence>
<dbReference type="GO" id="GO:0043709">
    <property type="term" value="P:cell adhesion involved in single-species biofilm formation"/>
    <property type="evidence" value="ECO:0007669"/>
    <property type="project" value="TreeGrafter"/>
</dbReference>
<dbReference type="PATRIC" id="fig|1330047.3.peg.3338"/>
<dbReference type="Pfam" id="PF00990">
    <property type="entry name" value="GGDEF"/>
    <property type="match status" value="1"/>
</dbReference>
<dbReference type="PANTHER" id="PTHR45138">
    <property type="entry name" value="REGULATORY COMPONENTS OF SENSORY TRANSDUCTION SYSTEM"/>
    <property type="match status" value="1"/>
</dbReference>
<comment type="caution">
    <text evidence="4">The sequence shown here is derived from an EMBL/GenBank/DDBJ whole genome shotgun (WGS) entry which is preliminary data.</text>
</comment>
<evidence type="ECO:0000313" key="5">
    <source>
        <dbReference type="Proteomes" id="UP000018420"/>
    </source>
</evidence>
<proteinExistence type="predicted"/>
<protein>
    <recommendedName>
        <fullName evidence="1">diguanylate cyclase</fullName>
        <ecNumber evidence="1">2.7.7.65</ecNumber>
    </recommendedName>
</protein>
<dbReference type="PROSITE" id="PS50887">
    <property type="entry name" value="GGDEF"/>
    <property type="match status" value="1"/>
</dbReference>
<dbReference type="GO" id="GO:1902201">
    <property type="term" value="P:negative regulation of bacterial-type flagellum-dependent cell motility"/>
    <property type="evidence" value="ECO:0007669"/>
    <property type="project" value="TreeGrafter"/>
</dbReference>
<evidence type="ECO:0000256" key="1">
    <source>
        <dbReference type="ARBA" id="ARBA00012528"/>
    </source>
</evidence>
<dbReference type="EC" id="2.7.7.65" evidence="1"/>